<dbReference type="EMBL" id="JABWDY010009087">
    <property type="protein sequence ID" value="KAF5201693.1"/>
    <property type="molecule type" value="Genomic_DNA"/>
</dbReference>
<dbReference type="PANTHER" id="PTHR31286">
    <property type="entry name" value="GLYCINE-RICH CELL WALL STRUCTURAL PROTEIN 1.8-LIKE"/>
    <property type="match status" value="1"/>
</dbReference>
<dbReference type="PANTHER" id="PTHR31286:SF180">
    <property type="entry name" value="OS10G0362600 PROTEIN"/>
    <property type="match status" value="1"/>
</dbReference>
<dbReference type="AlphaFoldDB" id="A0A7J6WXB4"/>
<keyword evidence="3" id="KW-1185">Reference proteome</keyword>
<evidence type="ECO:0000313" key="2">
    <source>
        <dbReference type="EMBL" id="KAF5201693.1"/>
    </source>
</evidence>
<reference evidence="2 3" key="1">
    <citation type="submission" date="2020-06" db="EMBL/GenBank/DDBJ databases">
        <title>Transcriptomic and genomic resources for Thalictrum thalictroides and T. hernandezii: Facilitating candidate gene discovery in an emerging model plant lineage.</title>
        <authorList>
            <person name="Arias T."/>
            <person name="Riano-Pachon D.M."/>
            <person name="Di Stilio V.S."/>
        </authorList>
    </citation>
    <scope>NUCLEOTIDE SEQUENCE [LARGE SCALE GENOMIC DNA]</scope>
    <source>
        <strain evidence="3">cv. WT478/WT964</strain>
        <tissue evidence="2">Leaves</tissue>
    </source>
</reference>
<dbReference type="InterPro" id="IPR040256">
    <property type="entry name" value="At4g02000-like"/>
</dbReference>
<sequence>MEGDLVVVPRTILDKGIDLWKNHLVGYFIDKRMLYFLVKRAVENEWKLKGGMQITTDGKLYYFKFVNPEDRRKILEGGPIFVAGRITVIRPWAEDVYEEKNQISTVPIWVKYYDIPT</sequence>
<name>A0A7J6WXB4_THATH</name>
<comment type="caution">
    <text evidence="2">The sequence shown here is derived from an EMBL/GenBank/DDBJ whole genome shotgun (WGS) entry which is preliminary data.</text>
</comment>
<gene>
    <name evidence="2" type="ORF">FRX31_008720</name>
</gene>
<evidence type="ECO:0000259" key="1">
    <source>
        <dbReference type="Pfam" id="PF14111"/>
    </source>
</evidence>
<feature type="domain" description="DUF4283" evidence="1">
    <location>
        <begin position="18"/>
        <end position="95"/>
    </location>
</feature>
<dbReference type="Pfam" id="PF14111">
    <property type="entry name" value="DUF4283"/>
    <property type="match status" value="1"/>
</dbReference>
<protein>
    <recommendedName>
        <fullName evidence="1">DUF4283 domain-containing protein</fullName>
    </recommendedName>
</protein>
<dbReference type="Proteomes" id="UP000554482">
    <property type="component" value="Unassembled WGS sequence"/>
</dbReference>
<proteinExistence type="predicted"/>
<dbReference type="OrthoDB" id="1939300at2759"/>
<dbReference type="InterPro" id="IPR025558">
    <property type="entry name" value="DUF4283"/>
</dbReference>
<organism evidence="2 3">
    <name type="scientific">Thalictrum thalictroides</name>
    <name type="common">Rue-anemone</name>
    <name type="synonym">Anemone thalictroides</name>
    <dbReference type="NCBI Taxonomy" id="46969"/>
    <lineage>
        <taxon>Eukaryota</taxon>
        <taxon>Viridiplantae</taxon>
        <taxon>Streptophyta</taxon>
        <taxon>Embryophyta</taxon>
        <taxon>Tracheophyta</taxon>
        <taxon>Spermatophyta</taxon>
        <taxon>Magnoliopsida</taxon>
        <taxon>Ranunculales</taxon>
        <taxon>Ranunculaceae</taxon>
        <taxon>Thalictroideae</taxon>
        <taxon>Thalictrum</taxon>
    </lineage>
</organism>
<accession>A0A7J6WXB4</accession>
<evidence type="ECO:0000313" key="3">
    <source>
        <dbReference type="Proteomes" id="UP000554482"/>
    </source>
</evidence>